<reference evidence="2 3" key="2">
    <citation type="submission" date="2015-01" db="EMBL/GenBank/DDBJ databases">
        <authorList>
            <consortium name="NBRP consortium"/>
            <person name="Sawabe T."/>
            <person name="Meirelles P."/>
            <person name="Feng G."/>
            <person name="Sayaka M."/>
            <person name="Hattori M."/>
            <person name="Ohkuma M."/>
        </authorList>
    </citation>
    <scope>NUCLEOTIDE SEQUENCE [LARGE SCALE GENOMIC DNA]</scope>
    <source>
        <strain evidence="3">JCM 19231</strain>
    </source>
</reference>
<accession>A0A0B8NJC4</accession>
<dbReference type="Pfam" id="PF13302">
    <property type="entry name" value="Acetyltransf_3"/>
    <property type="match status" value="1"/>
</dbReference>
<evidence type="ECO:0000313" key="3">
    <source>
        <dbReference type="Proteomes" id="UP000031671"/>
    </source>
</evidence>
<dbReference type="GO" id="GO:0016747">
    <property type="term" value="F:acyltransferase activity, transferring groups other than amino-acyl groups"/>
    <property type="evidence" value="ECO:0007669"/>
    <property type="project" value="InterPro"/>
</dbReference>
<proteinExistence type="predicted"/>
<dbReference type="PANTHER" id="PTHR43792">
    <property type="entry name" value="GNAT FAMILY, PUTATIVE (AFU_ORTHOLOGUE AFUA_3G00765)-RELATED-RELATED"/>
    <property type="match status" value="1"/>
</dbReference>
<keyword evidence="3" id="KW-1185">Reference proteome</keyword>
<dbReference type="AlphaFoldDB" id="A0A0B8NJC4"/>
<name>A0A0B8NJC4_9VIBR</name>
<dbReference type="Proteomes" id="UP000031671">
    <property type="component" value="Unassembled WGS sequence"/>
</dbReference>
<feature type="domain" description="N-acetyltransferase" evidence="1">
    <location>
        <begin position="2"/>
        <end position="135"/>
    </location>
</feature>
<dbReference type="InterPro" id="IPR051531">
    <property type="entry name" value="N-acetyltransferase"/>
</dbReference>
<organism evidence="2 3">
    <name type="scientific">Vibrio ishigakensis</name>
    <dbReference type="NCBI Taxonomy" id="1481914"/>
    <lineage>
        <taxon>Bacteria</taxon>
        <taxon>Pseudomonadati</taxon>
        <taxon>Pseudomonadota</taxon>
        <taxon>Gammaproteobacteria</taxon>
        <taxon>Vibrionales</taxon>
        <taxon>Vibrionaceae</taxon>
        <taxon>Vibrio</taxon>
    </lineage>
</organism>
<protein>
    <submittedName>
        <fullName evidence="2">Acrtyltransferase</fullName>
    </submittedName>
</protein>
<dbReference type="PANTHER" id="PTHR43792:SF1">
    <property type="entry name" value="N-ACETYLTRANSFERASE DOMAIN-CONTAINING PROTEIN"/>
    <property type="match status" value="1"/>
</dbReference>
<evidence type="ECO:0000259" key="1">
    <source>
        <dbReference type="Pfam" id="PF13302"/>
    </source>
</evidence>
<dbReference type="Gene3D" id="3.40.630.30">
    <property type="match status" value="1"/>
</dbReference>
<comment type="caution">
    <text evidence="2">The sequence shown here is derived from an EMBL/GenBank/DDBJ whole genome shotgun (WGS) entry which is preliminary data.</text>
</comment>
<dbReference type="EMBL" id="BBRZ01000002">
    <property type="protein sequence ID" value="GAM54251.1"/>
    <property type="molecule type" value="Genomic_DNA"/>
</dbReference>
<sequence>MDFDAFVKLNTDSEVMRFFPSPLTPLQSIELARHAAQQLFHQGWGMWAVELKADGEFIGMVGLQPRKASDGILEDDFVEIVWRLSKSAWGKGYAPEAASEVLKFSFTELGLDSVYSLTALCNLPSQRVMQKIGMHNLNQDFQHPRLEPDSPLSWHCLYHISRQAWLKSNK</sequence>
<dbReference type="InterPro" id="IPR016181">
    <property type="entry name" value="Acyl_CoA_acyltransferase"/>
</dbReference>
<keyword evidence="2" id="KW-0808">Transferase</keyword>
<evidence type="ECO:0000313" key="2">
    <source>
        <dbReference type="EMBL" id="GAM54251.1"/>
    </source>
</evidence>
<gene>
    <name evidence="2" type="ORF">JCM19231_243</name>
</gene>
<reference evidence="2 3" key="1">
    <citation type="submission" date="2015-01" db="EMBL/GenBank/DDBJ databases">
        <title>Vibrio sp. C1 JCM 19231 whole genome shotgun sequence.</title>
        <authorList>
            <person name="Sawabe T."/>
            <person name="Meirelles P."/>
            <person name="Feng G."/>
            <person name="Sayaka M."/>
            <person name="Hattori M."/>
            <person name="Ohkuma M."/>
        </authorList>
    </citation>
    <scope>NUCLEOTIDE SEQUENCE [LARGE SCALE GENOMIC DNA]</scope>
    <source>
        <strain evidence="3">JCM 19231</strain>
    </source>
</reference>
<dbReference type="InterPro" id="IPR000182">
    <property type="entry name" value="GNAT_dom"/>
</dbReference>
<dbReference type="SUPFAM" id="SSF55729">
    <property type="entry name" value="Acyl-CoA N-acyltransferases (Nat)"/>
    <property type="match status" value="1"/>
</dbReference>